<dbReference type="GO" id="GO:0016788">
    <property type="term" value="F:hydrolase activity, acting on ester bonds"/>
    <property type="evidence" value="ECO:0007669"/>
    <property type="project" value="TreeGrafter"/>
</dbReference>
<dbReference type="Pfam" id="PF00756">
    <property type="entry name" value="Esterase"/>
    <property type="match status" value="2"/>
</dbReference>
<feature type="transmembrane region" description="Helical" evidence="3">
    <location>
        <begin position="6"/>
        <end position="26"/>
    </location>
</feature>
<dbReference type="InterPro" id="IPR029058">
    <property type="entry name" value="AB_hydrolase_fold"/>
</dbReference>
<comment type="caution">
    <text evidence="4">The sequence shown here is derived from an EMBL/GenBank/DDBJ whole genome shotgun (WGS) entry which is preliminary data.</text>
</comment>
<protein>
    <recommendedName>
        <fullName evidence="6">Esterase</fullName>
    </recommendedName>
</protein>
<name>A0AAE0GG49_9CHLO</name>
<proteinExistence type="inferred from homology"/>
<dbReference type="InterPro" id="IPR000801">
    <property type="entry name" value="Esterase-like"/>
</dbReference>
<accession>A0AAE0GG49</accession>
<sequence length="323" mass="35996">MFVERWTSTSVGMVSTVVLATTWALWTRYWKRYAQRSLEVSGPLMFRETETHVYRTLAGIQYQAQISLPLSYHSSGQTSYPILVVLDAEPCLFSLFAINARYLAYAQEGSFPEVIVVGLGYSDTLPEGSDTTQQQSALEHWQGLRPLRARDFLPTAADSPYGAEPLKHVSGHAEEFFDFIENQLLLDLTKRYRIGDIRCLAGLSLSGVGVTHALMRDTTTFTHYAIGSPSLWWDGEVMLKRATDWVQSDDIHKVAAKVLVTIGGEESAMMKKCASDLAEVLGRASSSAFTVELKSIPDDDHQSVKGTFAIRTLQWLALSILYP</sequence>
<dbReference type="InterPro" id="IPR052558">
    <property type="entry name" value="Siderophore_Hydrolase_D"/>
</dbReference>
<dbReference type="SUPFAM" id="SSF53474">
    <property type="entry name" value="alpha/beta-Hydrolases"/>
    <property type="match status" value="1"/>
</dbReference>
<keyword evidence="5" id="KW-1185">Reference proteome</keyword>
<dbReference type="Proteomes" id="UP001190700">
    <property type="component" value="Unassembled WGS sequence"/>
</dbReference>
<dbReference type="PANTHER" id="PTHR40841">
    <property type="entry name" value="SIDEROPHORE TRIACETYLFUSARININE C ESTERASE"/>
    <property type="match status" value="1"/>
</dbReference>
<organism evidence="4 5">
    <name type="scientific">Cymbomonas tetramitiformis</name>
    <dbReference type="NCBI Taxonomy" id="36881"/>
    <lineage>
        <taxon>Eukaryota</taxon>
        <taxon>Viridiplantae</taxon>
        <taxon>Chlorophyta</taxon>
        <taxon>Pyramimonadophyceae</taxon>
        <taxon>Pyramimonadales</taxon>
        <taxon>Pyramimonadaceae</taxon>
        <taxon>Cymbomonas</taxon>
    </lineage>
</organism>
<comment type="similarity">
    <text evidence="1">Belongs to the esterase D family.</text>
</comment>
<dbReference type="Gene3D" id="3.40.50.1820">
    <property type="entry name" value="alpha/beta hydrolase"/>
    <property type="match status" value="1"/>
</dbReference>
<keyword evidence="3" id="KW-0472">Membrane</keyword>
<gene>
    <name evidence="4" type="ORF">CYMTET_14612</name>
</gene>
<dbReference type="PANTHER" id="PTHR40841:SF2">
    <property type="entry name" value="SIDEROPHORE-DEGRADING ESTERASE (EUROFUNG)"/>
    <property type="match status" value="1"/>
</dbReference>
<keyword evidence="3" id="KW-1133">Transmembrane helix</keyword>
<reference evidence="4 5" key="1">
    <citation type="journal article" date="2015" name="Genome Biol. Evol.">
        <title>Comparative Genomics of a Bacterivorous Green Alga Reveals Evolutionary Causalities and Consequences of Phago-Mixotrophic Mode of Nutrition.</title>
        <authorList>
            <person name="Burns J.A."/>
            <person name="Paasch A."/>
            <person name="Narechania A."/>
            <person name="Kim E."/>
        </authorList>
    </citation>
    <scope>NUCLEOTIDE SEQUENCE [LARGE SCALE GENOMIC DNA]</scope>
    <source>
        <strain evidence="4 5">PLY_AMNH</strain>
    </source>
</reference>
<dbReference type="AlphaFoldDB" id="A0AAE0GG49"/>
<evidence type="ECO:0000256" key="1">
    <source>
        <dbReference type="ARBA" id="ARBA00005622"/>
    </source>
</evidence>
<evidence type="ECO:0000313" key="4">
    <source>
        <dbReference type="EMBL" id="KAK3277377.1"/>
    </source>
</evidence>
<evidence type="ECO:0000313" key="5">
    <source>
        <dbReference type="Proteomes" id="UP001190700"/>
    </source>
</evidence>
<evidence type="ECO:0000256" key="2">
    <source>
        <dbReference type="ARBA" id="ARBA00022801"/>
    </source>
</evidence>
<evidence type="ECO:0000256" key="3">
    <source>
        <dbReference type="SAM" id="Phobius"/>
    </source>
</evidence>
<dbReference type="EMBL" id="LGRX02006133">
    <property type="protein sequence ID" value="KAK3277377.1"/>
    <property type="molecule type" value="Genomic_DNA"/>
</dbReference>
<evidence type="ECO:0008006" key="6">
    <source>
        <dbReference type="Google" id="ProtNLM"/>
    </source>
</evidence>
<keyword evidence="2" id="KW-0378">Hydrolase</keyword>
<keyword evidence="3" id="KW-0812">Transmembrane</keyword>